<sequence>MADAQGLVQFLAAVAELARGAAAPSLRPVWERELLEARNPPRPGFAHREYDEVPDTKGTIVPLDEMAHRSFFFGAREVAAIRVPPGAGPPEARHHVEKKRITWPLHLGDACGHFIDYSREPYKVLQQYA</sequence>
<proteinExistence type="inferred from homology"/>
<accession>M8BMT5</accession>
<protein>
    <submittedName>
        <fullName evidence="3">3'-N-debenzoyl-2'-deoxytaxol N-benzoyltransferase</fullName>
    </submittedName>
</protein>
<name>M8BMT5_AEGTA</name>
<organism evidence="3">
    <name type="scientific">Aegilops tauschii</name>
    <name type="common">Tausch's goatgrass</name>
    <name type="synonym">Aegilops squarrosa</name>
    <dbReference type="NCBI Taxonomy" id="37682"/>
    <lineage>
        <taxon>Eukaryota</taxon>
        <taxon>Viridiplantae</taxon>
        <taxon>Streptophyta</taxon>
        <taxon>Embryophyta</taxon>
        <taxon>Tracheophyta</taxon>
        <taxon>Spermatophyta</taxon>
        <taxon>Magnoliopsida</taxon>
        <taxon>Liliopsida</taxon>
        <taxon>Poales</taxon>
        <taxon>Poaceae</taxon>
        <taxon>BOP clade</taxon>
        <taxon>Pooideae</taxon>
        <taxon>Triticodae</taxon>
        <taxon>Triticeae</taxon>
        <taxon>Triticinae</taxon>
        <taxon>Aegilops</taxon>
    </lineage>
</organism>
<dbReference type="EnsemblPlants" id="EMT23244">
    <property type="protein sequence ID" value="EMT23244"/>
    <property type="gene ID" value="F775_22497"/>
</dbReference>
<dbReference type="InterPro" id="IPR023213">
    <property type="entry name" value="CAT-like_dom_sf"/>
</dbReference>
<dbReference type="GO" id="GO:0016747">
    <property type="term" value="F:acyltransferase activity, transferring groups other than amino-acyl groups"/>
    <property type="evidence" value="ECO:0007669"/>
    <property type="project" value="UniProtKB-ARBA"/>
</dbReference>
<dbReference type="Gene3D" id="3.30.559.10">
    <property type="entry name" value="Chloramphenicol acetyltransferase-like domain"/>
    <property type="match status" value="1"/>
</dbReference>
<evidence type="ECO:0000256" key="2">
    <source>
        <dbReference type="ARBA" id="ARBA00022679"/>
    </source>
</evidence>
<dbReference type="AlphaFoldDB" id="M8BMT5"/>
<keyword evidence="2" id="KW-0808">Transferase</keyword>
<dbReference type="InterPro" id="IPR050898">
    <property type="entry name" value="Plant_acyltransferase"/>
</dbReference>
<dbReference type="Pfam" id="PF02458">
    <property type="entry name" value="Transferase"/>
    <property type="match status" value="1"/>
</dbReference>
<evidence type="ECO:0000256" key="1">
    <source>
        <dbReference type="ARBA" id="ARBA00009861"/>
    </source>
</evidence>
<comment type="similarity">
    <text evidence="1">Belongs to the plant acyltransferase family.</text>
</comment>
<reference evidence="3" key="1">
    <citation type="submission" date="2015-06" db="UniProtKB">
        <authorList>
            <consortium name="EnsemblPlants"/>
        </authorList>
    </citation>
    <scope>IDENTIFICATION</scope>
</reference>
<dbReference type="PANTHER" id="PTHR31147:SF66">
    <property type="entry name" value="OS05G0315700 PROTEIN"/>
    <property type="match status" value="1"/>
</dbReference>
<dbReference type="PANTHER" id="PTHR31147">
    <property type="entry name" value="ACYL TRANSFERASE 4"/>
    <property type="match status" value="1"/>
</dbReference>
<evidence type="ECO:0000313" key="3">
    <source>
        <dbReference type="EnsemblPlants" id="EMT23244"/>
    </source>
</evidence>